<organism evidence="1 2">
    <name type="scientific">Protopolystoma xenopodis</name>
    <dbReference type="NCBI Taxonomy" id="117903"/>
    <lineage>
        <taxon>Eukaryota</taxon>
        <taxon>Metazoa</taxon>
        <taxon>Spiralia</taxon>
        <taxon>Lophotrochozoa</taxon>
        <taxon>Platyhelminthes</taxon>
        <taxon>Monogenea</taxon>
        <taxon>Polyopisthocotylea</taxon>
        <taxon>Polystomatidea</taxon>
        <taxon>Polystomatidae</taxon>
        <taxon>Protopolystoma</taxon>
    </lineage>
</organism>
<comment type="caution">
    <text evidence="1">The sequence shown here is derived from an EMBL/GenBank/DDBJ whole genome shotgun (WGS) entry which is preliminary data.</text>
</comment>
<name>A0A448XQ12_9PLAT</name>
<keyword evidence="2" id="KW-1185">Reference proteome</keyword>
<reference evidence="1" key="1">
    <citation type="submission" date="2018-11" db="EMBL/GenBank/DDBJ databases">
        <authorList>
            <consortium name="Pathogen Informatics"/>
        </authorList>
    </citation>
    <scope>NUCLEOTIDE SEQUENCE</scope>
</reference>
<dbReference type="EMBL" id="CAAALY010272345">
    <property type="protein sequence ID" value="VEL42049.1"/>
    <property type="molecule type" value="Genomic_DNA"/>
</dbReference>
<dbReference type="Proteomes" id="UP000784294">
    <property type="component" value="Unassembled WGS sequence"/>
</dbReference>
<proteinExistence type="predicted"/>
<gene>
    <name evidence="1" type="ORF">PXEA_LOCUS35489</name>
</gene>
<protein>
    <submittedName>
        <fullName evidence="1">Uncharacterized protein</fullName>
    </submittedName>
</protein>
<dbReference type="AlphaFoldDB" id="A0A448XQ12"/>
<evidence type="ECO:0000313" key="2">
    <source>
        <dbReference type="Proteomes" id="UP000784294"/>
    </source>
</evidence>
<accession>A0A448XQ12</accession>
<sequence length="92" mass="9709">MPAKRLGMYQVLGPTQGIVIAAIADGFGQGLEGSARSGGTTVLEGTTHLFDRHPQNNAPQWGQPAEDIRPALVSETLKVALDGWALRGLAMQ</sequence>
<evidence type="ECO:0000313" key="1">
    <source>
        <dbReference type="EMBL" id="VEL42049.1"/>
    </source>
</evidence>